<evidence type="ECO:0000256" key="3">
    <source>
        <dbReference type="ARBA" id="ARBA00022448"/>
    </source>
</evidence>
<evidence type="ECO:0000256" key="7">
    <source>
        <dbReference type="ARBA" id="ARBA00023136"/>
    </source>
</evidence>
<reference evidence="9 10" key="1">
    <citation type="journal article" date="2014" name="Int. J. Syst. Evol. Microbiol.">
        <title>Complete genome sequence of Corynebacterium casei LMG S-19264T (=DSM 44701T), isolated from a smear-ripened cheese.</title>
        <authorList>
            <consortium name="US DOE Joint Genome Institute (JGI-PGF)"/>
            <person name="Walter F."/>
            <person name="Albersmeier A."/>
            <person name="Kalinowski J."/>
            <person name="Ruckert C."/>
        </authorList>
    </citation>
    <scope>NUCLEOTIDE SEQUENCE [LARGE SCALE GENOMIC DNA]</scope>
    <source>
        <strain evidence="9 10">NBRC 112289</strain>
    </source>
</reference>
<comment type="subcellular location">
    <subcellularLocation>
        <location evidence="1 8">Cell membrane</location>
        <topology evidence="1 8">Multi-pass membrane protein</topology>
    </subcellularLocation>
</comment>
<accession>A0AA37XCC6</accession>
<feature type="transmembrane region" description="Helical" evidence="8">
    <location>
        <begin position="100"/>
        <end position="118"/>
    </location>
</feature>
<feature type="transmembrane region" description="Helical" evidence="8">
    <location>
        <begin position="229"/>
        <end position="248"/>
    </location>
</feature>
<evidence type="ECO:0000256" key="8">
    <source>
        <dbReference type="RuleBase" id="RU363041"/>
    </source>
</evidence>
<feature type="transmembrane region" description="Helical" evidence="8">
    <location>
        <begin position="139"/>
        <end position="164"/>
    </location>
</feature>
<feature type="transmembrane region" description="Helical" evidence="8">
    <location>
        <begin position="176"/>
        <end position="197"/>
    </location>
</feature>
<feature type="transmembrane region" description="Helical" evidence="8">
    <location>
        <begin position="74"/>
        <end position="94"/>
    </location>
</feature>
<keyword evidence="4 8" id="KW-1003">Cell membrane</keyword>
<gene>
    <name evidence="9" type="ORF">GCM10025874_29080</name>
</gene>
<protein>
    <recommendedName>
        <fullName evidence="8">Probable membrane transporter protein</fullName>
    </recommendedName>
</protein>
<dbReference type="GO" id="GO:0005886">
    <property type="term" value="C:plasma membrane"/>
    <property type="evidence" value="ECO:0007669"/>
    <property type="project" value="UniProtKB-SubCell"/>
</dbReference>
<dbReference type="InterPro" id="IPR002781">
    <property type="entry name" value="TM_pro_TauE-like"/>
</dbReference>
<sequence>MLPELPAVAWALLAVSAFVVGISKTGLPGVGTVSIAVFAAVLPAKESTGTLLLLLILADVFAIIAYRRHVEWRMLLRLAPAVVIGLGLGVLFLAVADDVVARRVIGGILLAVIAITLLRRRAQRAVVEHQPPQRVAAAVYGGLGGFTTMVANAAGPVMSMYFIAARFPVKQFLGTGAWFFFLVNVSKVPFSAGLGLITPEGLWLDLLLAPLVCIGAVVGLWVAKRIDQARFESIVIALTVVGALYLLLRP</sequence>
<evidence type="ECO:0000256" key="6">
    <source>
        <dbReference type="ARBA" id="ARBA00022989"/>
    </source>
</evidence>
<evidence type="ECO:0000256" key="5">
    <source>
        <dbReference type="ARBA" id="ARBA00022692"/>
    </source>
</evidence>
<dbReference type="EMBL" id="BSUL01000001">
    <property type="protein sequence ID" value="GMA29655.1"/>
    <property type="molecule type" value="Genomic_DNA"/>
</dbReference>
<dbReference type="Proteomes" id="UP001157160">
    <property type="component" value="Unassembled WGS sequence"/>
</dbReference>
<keyword evidence="5 8" id="KW-0812">Transmembrane</keyword>
<evidence type="ECO:0000256" key="1">
    <source>
        <dbReference type="ARBA" id="ARBA00004651"/>
    </source>
</evidence>
<dbReference type="AlphaFoldDB" id="A0AA37XCC6"/>
<organism evidence="9 10">
    <name type="scientific">Arenivirga flava</name>
    <dbReference type="NCBI Taxonomy" id="1930060"/>
    <lineage>
        <taxon>Bacteria</taxon>
        <taxon>Bacillati</taxon>
        <taxon>Actinomycetota</taxon>
        <taxon>Actinomycetes</taxon>
        <taxon>Micrococcales</taxon>
        <taxon>Microbacteriaceae</taxon>
        <taxon>Arenivirga</taxon>
    </lineage>
</organism>
<evidence type="ECO:0000256" key="4">
    <source>
        <dbReference type="ARBA" id="ARBA00022475"/>
    </source>
</evidence>
<proteinExistence type="inferred from homology"/>
<keyword evidence="6 8" id="KW-1133">Transmembrane helix</keyword>
<keyword evidence="3" id="KW-0813">Transport</keyword>
<evidence type="ECO:0000256" key="2">
    <source>
        <dbReference type="ARBA" id="ARBA00009142"/>
    </source>
</evidence>
<keyword evidence="7 8" id="KW-0472">Membrane</keyword>
<dbReference type="InterPro" id="IPR052017">
    <property type="entry name" value="TSUP"/>
</dbReference>
<keyword evidence="10" id="KW-1185">Reference proteome</keyword>
<dbReference type="PANTHER" id="PTHR30269">
    <property type="entry name" value="TRANSMEMBRANE PROTEIN YFCA"/>
    <property type="match status" value="1"/>
</dbReference>
<dbReference type="Pfam" id="PF01925">
    <property type="entry name" value="TauE"/>
    <property type="match status" value="1"/>
</dbReference>
<feature type="transmembrane region" description="Helical" evidence="8">
    <location>
        <begin position="49"/>
        <end position="67"/>
    </location>
</feature>
<comment type="caution">
    <text evidence="9">The sequence shown here is derived from an EMBL/GenBank/DDBJ whole genome shotgun (WGS) entry which is preliminary data.</text>
</comment>
<evidence type="ECO:0000313" key="10">
    <source>
        <dbReference type="Proteomes" id="UP001157160"/>
    </source>
</evidence>
<evidence type="ECO:0000313" key="9">
    <source>
        <dbReference type="EMBL" id="GMA29655.1"/>
    </source>
</evidence>
<dbReference type="PANTHER" id="PTHR30269:SF23">
    <property type="entry name" value="MEMBRANE TRANSPORTER PROTEIN YDHB-RELATED"/>
    <property type="match status" value="1"/>
</dbReference>
<name>A0AA37XCC6_9MICO</name>
<feature type="transmembrane region" description="Helical" evidence="8">
    <location>
        <begin position="204"/>
        <end position="223"/>
    </location>
</feature>
<comment type="similarity">
    <text evidence="2 8">Belongs to the 4-toluene sulfonate uptake permease (TSUP) (TC 2.A.102) family.</text>
</comment>